<sequence length="38" mass="4095">MDSSFIPSAACPPFLCIDLPLESSTPFSFSKSSLKKSK</sequence>
<evidence type="ECO:0000313" key="1">
    <source>
        <dbReference type="EMBL" id="JAH42991.1"/>
    </source>
</evidence>
<organism evidence="1">
    <name type="scientific">Anguilla anguilla</name>
    <name type="common">European freshwater eel</name>
    <name type="synonym">Muraena anguilla</name>
    <dbReference type="NCBI Taxonomy" id="7936"/>
    <lineage>
        <taxon>Eukaryota</taxon>
        <taxon>Metazoa</taxon>
        <taxon>Chordata</taxon>
        <taxon>Craniata</taxon>
        <taxon>Vertebrata</taxon>
        <taxon>Euteleostomi</taxon>
        <taxon>Actinopterygii</taxon>
        <taxon>Neopterygii</taxon>
        <taxon>Teleostei</taxon>
        <taxon>Anguilliformes</taxon>
        <taxon>Anguillidae</taxon>
        <taxon>Anguilla</taxon>
    </lineage>
</organism>
<name>A0A0E9SNV4_ANGAN</name>
<proteinExistence type="predicted"/>
<reference evidence="1" key="1">
    <citation type="submission" date="2014-11" db="EMBL/GenBank/DDBJ databases">
        <authorList>
            <person name="Amaro Gonzalez C."/>
        </authorList>
    </citation>
    <scope>NUCLEOTIDE SEQUENCE</scope>
</reference>
<reference evidence="1" key="2">
    <citation type="journal article" date="2015" name="Fish Shellfish Immunol.">
        <title>Early steps in the European eel (Anguilla anguilla)-Vibrio vulnificus interaction in the gills: Role of the RtxA13 toxin.</title>
        <authorList>
            <person name="Callol A."/>
            <person name="Pajuelo D."/>
            <person name="Ebbesson L."/>
            <person name="Teles M."/>
            <person name="MacKenzie S."/>
            <person name="Amaro C."/>
        </authorList>
    </citation>
    <scope>NUCLEOTIDE SEQUENCE</scope>
</reference>
<dbReference type="AlphaFoldDB" id="A0A0E9SNV4"/>
<protein>
    <submittedName>
        <fullName evidence="1">Uncharacterized protein</fullName>
    </submittedName>
</protein>
<accession>A0A0E9SNV4</accession>
<dbReference type="EMBL" id="GBXM01065586">
    <property type="protein sequence ID" value="JAH42991.1"/>
    <property type="molecule type" value="Transcribed_RNA"/>
</dbReference>